<accession>A0ACB9CTB4</accession>
<gene>
    <name evidence="1" type="ORF">L2E82_27548</name>
</gene>
<comment type="caution">
    <text evidence="1">The sequence shown here is derived from an EMBL/GenBank/DDBJ whole genome shotgun (WGS) entry which is preliminary data.</text>
</comment>
<reference evidence="2" key="1">
    <citation type="journal article" date="2022" name="Mol. Ecol. Resour.">
        <title>The genomes of chicory, endive, great burdock and yacon provide insights into Asteraceae palaeo-polyploidization history and plant inulin production.</title>
        <authorList>
            <person name="Fan W."/>
            <person name="Wang S."/>
            <person name="Wang H."/>
            <person name="Wang A."/>
            <person name="Jiang F."/>
            <person name="Liu H."/>
            <person name="Zhao H."/>
            <person name="Xu D."/>
            <person name="Zhang Y."/>
        </authorList>
    </citation>
    <scope>NUCLEOTIDE SEQUENCE [LARGE SCALE GENOMIC DNA]</scope>
    <source>
        <strain evidence="2">cv. Punajuju</strain>
    </source>
</reference>
<evidence type="ECO:0000313" key="2">
    <source>
        <dbReference type="Proteomes" id="UP001055811"/>
    </source>
</evidence>
<reference evidence="1 2" key="2">
    <citation type="journal article" date="2022" name="Mol. Ecol. Resour.">
        <title>The genomes of chicory, endive, great burdock and yacon provide insights into Asteraceae paleo-polyploidization history and plant inulin production.</title>
        <authorList>
            <person name="Fan W."/>
            <person name="Wang S."/>
            <person name="Wang H."/>
            <person name="Wang A."/>
            <person name="Jiang F."/>
            <person name="Liu H."/>
            <person name="Zhao H."/>
            <person name="Xu D."/>
            <person name="Zhang Y."/>
        </authorList>
    </citation>
    <scope>NUCLEOTIDE SEQUENCE [LARGE SCALE GENOMIC DNA]</scope>
    <source>
        <strain evidence="2">cv. Punajuju</strain>
        <tissue evidence="1">Leaves</tissue>
    </source>
</reference>
<evidence type="ECO:0000313" key="1">
    <source>
        <dbReference type="EMBL" id="KAI3737542.1"/>
    </source>
</evidence>
<organism evidence="1 2">
    <name type="scientific">Cichorium intybus</name>
    <name type="common">Chicory</name>
    <dbReference type="NCBI Taxonomy" id="13427"/>
    <lineage>
        <taxon>Eukaryota</taxon>
        <taxon>Viridiplantae</taxon>
        <taxon>Streptophyta</taxon>
        <taxon>Embryophyta</taxon>
        <taxon>Tracheophyta</taxon>
        <taxon>Spermatophyta</taxon>
        <taxon>Magnoliopsida</taxon>
        <taxon>eudicotyledons</taxon>
        <taxon>Gunneridae</taxon>
        <taxon>Pentapetalae</taxon>
        <taxon>asterids</taxon>
        <taxon>campanulids</taxon>
        <taxon>Asterales</taxon>
        <taxon>Asteraceae</taxon>
        <taxon>Cichorioideae</taxon>
        <taxon>Cichorieae</taxon>
        <taxon>Cichoriinae</taxon>
        <taxon>Cichorium</taxon>
    </lineage>
</organism>
<keyword evidence="2" id="KW-1185">Reference proteome</keyword>
<name>A0ACB9CTB4_CICIN</name>
<protein>
    <submittedName>
        <fullName evidence="1">Uncharacterized protein</fullName>
    </submittedName>
</protein>
<dbReference type="Proteomes" id="UP001055811">
    <property type="component" value="Linkage Group LG05"/>
</dbReference>
<proteinExistence type="predicted"/>
<dbReference type="EMBL" id="CM042013">
    <property type="protein sequence ID" value="KAI3737542.1"/>
    <property type="molecule type" value="Genomic_DNA"/>
</dbReference>
<sequence>MLILQICPILVTLQDLQTANILGIGKGNHILCEWRLGSVEKNSEYTKVVEFEEVGAFAALENWEILDLTYCGFNGTFKIEGSERVPIFRKLKTLKLGSNQFNESVLTSLNTFPSLTNLDLSHNPISGPFPAQELSLLTNLEELELSVTHLDDTPNIQEHHIMPKSPPIPQDSSSYIFFFMGKFLSCPSPPLELKWFQWSNTNGR</sequence>